<dbReference type="EMBL" id="GEFM01002180">
    <property type="protein sequence ID" value="JAP73616.1"/>
    <property type="molecule type" value="mRNA"/>
</dbReference>
<organism evidence="2">
    <name type="scientific">Ixodes ricinus</name>
    <name type="common">Common tick</name>
    <name type="synonym">Acarus ricinus</name>
    <dbReference type="NCBI Taxonomy" id="34613"/>
    <lineage>
        <taxon>Eukaryota</taxon>
        <taxon>Metazoa</taxon>
        <taxon>Ecdysozoa</taxon>
        <taxon>Arthropoda</taxon>
        <taxon>Chelicerata</taxon>
        <taxon>Arachnida</taxon>
        <taxon>Acari</taxon>
        <taxon>Parasitiformes</taxon>
        <taxon>Ixodida</taxon>
        <taxon>Ixodoidea</taxon>
        <taxon>Ixodidae</taxon>
        <taxon>Ixodinae</taxon>
        <taxon>Ixodes</taxon>
    </lineage>
</organism>
<evidence type="ECO:0000256" key="1">
    <source>
        <dbReference type="SAM" id="MobiDB-lite"/>
    </source>
</evidence>
<protein>
    <submittedName>
        <fullName evidence="2">Uncharacterized protein</fullName>
    </submittedName>
</protein>
<reference evidence="2" key="1">
    <citation type="submission" date="2016-02" db="EMBL/GenBank/DDBJ databases">
        <title>RNAseq analyses of the midgut from blood- or serum-fed Ixodes ricinus ticks.</title>
        <authorList>
            <person name="Perner J."/>
            <person name="Provaznik J."/>
            <person name="Schrenkova J."/>
            <person name="Urbanova V."/>
            <person name="Ribeiro J.M."/>
            <person name="Kopacek P."/>
        </authorList>
    </citation>
    <scope>NUCLEOTIDE SEQUENCE</scope>
    <source>
        <tissue evidence="2">Gut</tissue>
    </source>
</reference>
<feature type="region of interest" description="Disordered" evidence="1">
    <location>
        <begin position="1"/>
        <end position="30"/>
    </location>
</feature>
<sequence length="148" mass="16253">AMRRKGEPKNEEGEKKETKRAMITGRPKHGALRLESSSARLGRALPPRATARGHKCFVTRRALTTLTGKKGGIRRENNMQVPQRETATRLRLATPSFPLETLEHPPCTPAGCRQTAQPGQGGGATSLWPSDAMARRLPRPSFVPQLQP</sequence>
<proteinExistence type="evidence at transcript level"/>
<feature type="compositionally biased region" description="Basic and acidic residues" evidence="1">
    <location>
        <begin position="1"/>
        <end position="20"/>
    </location>
</feature>
<dbReference type="AlphaFoldDB" id="A0A131Y6D5"/>
<feature type="non-terminal residue" evidence="2">
    <location>
        <position position="1"/>
    </location>
</feature>
<accession>A0A131Y6D5</accession>
<evidence type="ECO:0000313" key="2">
    <source>
        <dbReference type="EMBL" id="JAP73616.1"/>
    </source>
</evidence>
<name>A0A131Y6D5_IXORI</name>
<feature type="region of interest" description="Disordered" evidence="1">
    <location>
        <begin position="99"/>
        <end position="148"/>
    </location>
</feature>